<name>A0ACC3MJE7_9PEZI</name>
<keyword evidence="2" id="KW-1185">Reference proteome</keyword>
<evidence type="ECO:0000313" key="1">
    <source>
        <dbReference type="EMBL" id="KAK3696018.1"/>
    </source>
</evidence>
<proteinExistence type="predicted"/>
<protein>
    <submittedName>
        <fullName evidence="1">Uncharacterized protein</fullName>
    </submittedName>
</protein>
<evidence type="ECO:0000313" key="2">
    <source>
        <dbReference type="Proteomes" id="UP001281147"/>
    </source>
</evidence>
<accession>A0ACC3MJE7</accession>
<comment type="caution">
    <text evidence="1">The sequence shown here is derived from an EMBL/GenBank/DDBJ whole genome shotgun (WGS) entry which is preliminary data.</text>
</comment>
<reference evidence="1" key="1">
    <citation type="submission" date="2023-07" db="EMBL/GenBank/DDBJ databases">
        <title>Black Yeasts Isolated from many extreme environments.</title>
        <authorList>
            <person name="Coleine C."/>
            <person name="Stajich J.E."/>
            <person name="Selbmann L."/>
        </authorList>
    </citation>
    <scope>NUCLEOTIDE SEQUENCE</scope>
    <source>
        <strain evidence="1">CCFEE 5714</strain>
    </source>
</reference>
<sequence>MAIVLEALLCLLLVLASLTPVCSISQADLLAKRAARSCTYQGPPASKRWYSVEDSDENTDLKQEGISFAWPVKCGPPNPVQPVRYCFKDERSKDNLKDILDSAIAKWGGAMREHVSALSIDLDAHEPDIYCEDDRVSDDALVISDESKEGAENEDWNWDECSTQSTTGYDYNSDARGRHTLEFCHLKPDKREDAYHRKLAIRGMMHELGHVIGLQHEHQRPDRGQYLWYKPKNLDGYKDAKERADIDEYCLWEDDVPIEERMKQVTQIEAFASQYFPEALDFITAPHRDGERWESYTHSTEFDYESIMLYPSNSNTIGDQKFVIWRKSGGAVWQGGYEDPTYSRVSKGDIARVCQLYPSGTEEGREAQNPAAWGGADVPLVVRMAGGFETVIYAPNMTMVGSGR</sequence>
<dbReference type="EMBL" id="JAUTXU010000248">
    <property type="protein sequence ID" value="KAK3696018.1"/>
    <property type="molecule type" value="Genomic_DNA"/>
</dbReference>
<dbReference type="Proteomes" id="UP001281147">
    <property type="component" value="Unassembled WGS sequence"/>
</dbReference>
<organism evidence="1 2">
    <name type="scientific">Vermiconidia calcicola</name>
    <dbReference type="NCBI Taxonomy" id="1690605"/>
    <lineage>
        <taxon>Eukaryota</taxon>
        <taxon>Fungi</taxon>
        <taxon>Dikarya</taxon>
        <taxon>Ascomycota</taxon>
        <taxon>Pezizomycotina</taxon>
        <taxon>Dothideomycetes</taxon>
        <taxon>Dothideomycetidae</taxon>
        <taxon>Mycosphaerellales</taxon>
        <taxon>Extremaceae</taxon>
        <taxon>Vermiconidia</taxon>
    </lineage>
</organism>
<gene>
    <name evidence="1" type="ORF">LTR37_018160</name>
</gene>